<evidence type="ECO:0000313" key="2">
    <source>
        <dbReference type="EnsemblPlants" id="PAC:32940637.CDS.1"/>
    </source>
</evidence>
<reference evidence="1 3" key="2">
    <citation type="journal article" date="2018" name="Plant J.">
        <title>The Physcomitrella patens chromosome-scale assembly reveals moss genome structure and evolution.</title>
        <authorList>
            <person name="Lang D."/>
            <person name="Ullrich K.K."/>
            <person name="Murat F."/>
            <person name="Fuchs J."/>
            <person name="Jenkins J."/>
            <person name="Haas F.B."/>
            <person name="Piednoel M."/>
            <person name="Gundlach H."/>
            <person name="Van Bel M."/>
            <person name="Meyberg R."/>
            <person name="Vives C."/>
            <person name="Morata J."/>
            <person name="Symeonidi A."/>
            <person name="Hiss M."/>
            <person name="Muchero W."/>
            <person name="Kamisugi Y."/>
            <person name="Saleh O."/>
            <person name="Blanc G."/>
            <person name="Decker E.L."/>
            <person name="van Gessel N."/>
            <person name="Grimwood J."/>
            <person name="Hayes R.D."/>
            <person name="Graham S.W."/>
            <person name="Gunter L.E."/>
            <person name="McDaniel S.F."/>
            <person name="Hoernstein S.N.W."/>
            <person name="Larsson A."/>
            <person name="Li F.W."/>
            <person name="Perroud P.F."/>
            <person name="Phillips J."/>
            <person name="Ranjan P."/>
            <person name="Rokshar D.S."/>
            <person name="Rothfels C.J."/>
            <person name="Schneider L."/>
            <person name="Shu S."/>
            <person name="Stevenson D.W."/>
            <person name="Thummler F."/>
            <person name="Tillich M."/>
            <person name="Villarreal Aguilar J.C."/>
            <person name="Widiez T."/>
            <person name="Wong G.K."/>
            <person name="Wymore A."/>
            <person name="Zhang Y."/>
            <person name="Zimmer A.D."/>
            <person name="Quatrano R.S."/>
            <person name="Mayer K.F.X."/>
            <person name="Goodstein D."/>
            <person name="Casacuberta J.M."/>
            <person name="Vandepoele K."/>
            <person name="Reski R."/>
            <person name="Cuming A.C."/>
            <person name="Tuskan G.A."/>
            <person name="Maumus F."/>
            <person name="Salse J."/>
            <person name="Schmutz J."/>
            <person name="Rensing S.A."/>
        </authorList>
    </citation>
    <scope>NUCLEOTIDE SEQUENCE [LARGE SCALE GENOMIC DNA]</scope>
    <source>
        <strain evidence="2 3">cv. Gransden 2004</strain>
    </source>
</reference>
<name>A0A2K1KVT8_PHYPA</name>
<proteinExistence type="predicted"/>
<gene>
    <name evidence="1" type="ORF">PHYPA_004906</name>
</gene>
<sequence>MKVAKESKKFFSFLISPMASHYPQLSPADFIIKKLTQYSVFHHELEMEQELILDNRQSWSCAVDLMESKFIREVHNLHPQAHCSSDPVVCFQLVTH</sequence>
<protein>
    <submittedName>
        <fullName evidence="1 2">Uncharacterized protein</fullName>
    </submittedName>
</protein>
<dbReference type="Gramene" id="Pp3c3_24618V3.1">
    <property type="protein sequence ID" value="PAC:32940637.CDS.1"/>
    <property type="gene ID" value="Pp3c3_24618"/>
</dbReference>
<dbReference type="EnsemblPlants" id="Pp3c3_24618V3.1">
    <property type="protein sequence ID" value="PAC:32940637.CDS.1"/>
    <property type="gene ID" value="Pp3c3_24618"/>
</dbReference>
<dbReference type="InParanoid" id="A0A2K1KVT8"/>
<organism evidence="1">
    <name type="scientific">Physcomitrium patens</name>
    <name type="common">Spreading-leaved earth moss</name>
    <name type="synonym">Physcomitrella patens</name>
    <dbReference type="NCBI Taxonomy" id="3218"/>
    <lineage>
        <taxon>Eukaryota</taxon>
        <taxon>Viridiplantae</taxon>
        <taxon>Streptophyta</taxon>
        <taxon>Embryophyta</taxon>
        <taxon>Bryophyta</taxon>
        <taxon>Bryophytina</taxon>
        <taxon>Bryopsida</taxon>
        <taxon>Funariidae</taxon>
        <taxon>Funariales</taxon>
        <taxon>Funariaceae</taxon>
        <taxon>Physcomitrium</taxon>
    </lineage>
</organism>
<dbReference type="EMBL" id="ABEU02000003">
    <property type="protein sequence ID" value="PNR57912.1"/>
    <property type="molecule type" value="Genomic_DNA"/>
</dbReference>
<dbReference type="AlphaFoldDB" id="A0A2K1KVT8"/>
<keyword evidence="3" id="KW-1185">Reference proteome</keyword>
<dbReference type="Proteomes" id="UP000006727">
    <property type="component" value="Chromosome 3"/>
</dbReference>
<reference evidence="1 3" key="1">
    <citation type="journal article" date="2008" name="Science">
        <title>The Physcomitrella genome reveals evolutionary insights into the conquest of land by plants.</title>
        <authorList>
            <person name="Rensing S."/>
            <person name="Lang D."/>
            <person name="Zimmer A."/>
            <person name="Terry A."/>
            <person name="Salamov A."/>
            <person name="Shapiro H."/>
            <person name="Nishiyama T."/>
            <person name="Perroud P.-F."/>
            <person name="Lindquist E."/>
            <person name="Kamisugi Y."/>
            <person name="Tanahashi T."/>
            <person name="Sakakibara K."/>
            <person name="Fujita T."/>
            <person name="Oishi K."/>
            <person name="Shin-I T."/>
            <person name="Kuroki Y."/>
            <person name="Toyoda A."/>
            <person name="Suzuki Y."/>
            <person name="Hashimoto A."/>
            <person name="Yamaguchi K."/>
            <person name="Sugano A."/>
            <person name="Kohara Y."/>
            <person name="Fujiyama A."/>
            <person name="Anterola A."/>
            <person name="Aoki S."/>
            <person name="Ashton N."/>
            <person name="Barbazuk W.B."/>
            <person name="Barker E."/>
            <person name="Bennetzen J."/>
            <person name="Bezanilla M."/>
            <person name="Blankenship R."/>
            <person name="Cho S.H."/>
            <person name="Dutcher S."/>
            <person name="Estelle M."/>
            <person name="Fawcett J.A."/>
            <person name="Gundlach H."/>
            <person name="Hanada K."/>
            <person name="Heyl A."/>
            <person name="Hicks K.A."/>
            <person name="Hugh J."/>
            <person name="Lohr M."/>
            <person name="Mayer K."/>
            <person name="Melkozernov A."/>
            <person name="Murata T."/>
            <person name="Nelson D."/>
            <person name="Pils B."/>
            <person name="Prigge M."/>
            <person name="Reiss B."/>
            <person name="Renner T."/>
            <person name="Rombauts S."/>
            <person name="Rushton P."/>
            <person name="Sanderfoot A."/>
            <person name="Schween G."/>
            <person name="Shiu S.-H."/>
            <person name="Stueber K."/>
            <person name="Theodoulou F.L."/>
            <person name="Tu H."/>
            <person name="Van de Peer Y."/>
            <person name="Verrier P.J."/>
            <person name="Waters E."/>
            <person name="Wood A."/>
            <person name="Yang L."/>
            <person name="Cove D."/>
            <person name="Cuming A."/>
            <person name="Hasebe M."/>
            <person name="Lucas S."/>
            <person name="Mishler D.B."/>
            <person name="Reski R."/>
            <person name="Grigoriev I."/>
            <person name="Quatrano R.S."/>
            <person name="Boore J.L."/>
        </authorList>
    </citation>
    <scope>NUCLEOTIDE SEQUENCE [LARGE SCALE GENOMIC DNA]</scope>
    <source>
        <strain evidence="2 3">cv. Gransden 2004</strain>
    </source>
</reference>
<reference evidence="2" key="3">
    <citation type="submission" date="2020-12" db="UniProtKB">
        <authorList>
            <consortium name="EnsemblPlants"/>
        </authorList>
    </citation>
    <scope>IDENTIFICATION</scope>
</reference>
<accession>A0A2K1KVT8</accession>
<evidence type="ECO:0000313" key="1">
    <source>
        <dbReference type="EMBL" id="PNR57912.1"/>
    </source>
</evidence>
<evidence type="ECO:0000313" key="3">
    <source>
        <dbReference type="Proteomes" id="UP000006727"/>
    </source>
</evidence>